<dbReference type="AlphaFoldDB" id="A0A8H5D4W8"/>
<organism evidence="5 6">
    <name type="scientific">Leucocoprinus leucothites</name>
    <dbReference type="NCBI Taxonomy" id="201217"/>
    <lineage>
        <taxon>Eukaryota</taxon>
        <taxon>Fungi</taxon>
        <taxon>Dikarya</taxon>
        <taxon>Basidiomycota</taxon>
        <taxon>Agaricomycotina</taxon>
        <taxon>Agaricomycetes</taxon>
        <taxon>Agaricomycetidae</taxon>
        <taxon>Agaricales</taxon>
        <taxon>Agaricineae</taxon>
        <taxon>Agaricaceae</taxon>
        <taxon>Leucocoprinus</taxon>
    </lineage>
</organism>
<dbReference type="Gene3D" id="3.30.200.20">
    <property type="entry name" value="Phosphorylase Kinase, domain 1"/>
    <property type="match status" value="1"/>
</dbReference>
<dbReference type="PROSITE" id="PS50011">
    <property type="entry name" value="PROTEIN_KINASE_DOM"/>
    <property type="match status" value="1"/>
</dbReference>
<dbReference type="Pfam" id="PF00069">
    <property type="entry name" value="Pkinase"/>
    <property type="match status" value="1"/>
</dbReference>
<name>A0A8H5D4W8_9AGAR</name>
<dbReference type="GO" id="GO:0005524">
    <property type="term" value="F:ATP binding"/>
    <property type="evidence" value="ECO:0007669"/>
    <property type="project" value="InterPro"/>
</dbReference>
<feature type="domain" description="EH" evidence="3">
    <location>
        <begin position="212"/>
        <end position="301"/>
    </location>
</feature>
<dbReference type="SMART" id="SM00027">
    <property type="entry name" value="EH"/>
    <property type="match status" value="1"/>
</dbReference>
<evidence type="ECO:0000259" key="2">
    <source>
        <dbReference type="PROSITE" id="PS50011"/>
    </source>
</evidence>
<dbReference type="InterPro" id="IPR050167">
    <property type="entry name" value="Ser_Thr_protein_kinase"/>
</dbReference>
<feature type="domain" description="Protein kinase" evidence="2">
    <location>
        <begin position="418"/>
        <end position="674"/>
    </location>
</feature>
<dbReference type="PANTHER" id="PTHR23257">
    <property type="entry name" value="SERINE-THREONINE PROTEIN KINASE"/>
    <property type="match status" value="1"/>
</dbReference>
<feature type="compositionally biased region" description="Polar residues" evidence="1">
    <location>
        <begin position="44"/>
        <end position="63"/>
    </location>
</feature>
<dbReference type="GO" id="GO:0004672">
    <property type="term" value="F:protein kinase activity"/>
    <property type="evidence" value="ECO:0007669"/>
    <property type="project" value="InterPro"/>
</dbReference>
<dbReference type="InterPro" id="IPR000261">
    <property type="entry name" value="EH_dom"/>
</dbReference>
<dbReference type="PROSITE" id="PS50222">
    <property type="entry name" value="EF_HAND_2"/>
    <property type="match status" value="1"/>
</dbReference>
<dbReference type="OrthoDB" id="524326at2759"/>
<proteinExistence type="predicted"/>
<keyword evidence="6" id="KW-1185">Reference proteome</keyword>
<feature type="compositionally biased region" description="Pro residues" evidence="1">
    <location>
        <begin position="308"/>
        <end position="318"/>
    </location>
</feature>
<feature type="region of interest" description="Disordered" evidence="1">
    <location>
        <begin position="300"/>
        <end position="320"/>
    </location>
</feature>
<dbReference type="PROSITE" id="PS50031">
    <property type="entry name" value="EH"/>
    <property type="match status" value="2"/>
</dbReference>
<reference evidence="5 6" key="1">
    <citation type="journal article" date="2020" name="ISME J.">
        <title>Uncovering the hidden diversity of litter-decomposition mechanisms in mushroom-forming fungi.</title>
        <authorList>
            <person name="Floudas D."/>
            <person name="Bentzer J."/>
            <person name="Ahren D."/>
            <person name="Johansson T."/>
            <person name="Persson P."/>
            <person name="Tunlid A."/>
        </authorList>
    </citation>
    <scope>NUCLEOTIDE SEQUENCE [LARGE SCALE GENOMIC DNA]</scope>
    <source>
        <strain evidence="5 6">CBS 146.42</strain>
    </source>
</reference>
<dbReference type="Gene3D" id="1.10.510.10">
    <property type="entry name" value="Transferase(Phosphotransferase) domain 1"/>
    <property type="match status" value="1"/>
</dbReference>
<dbReference type="InterPro" id="IPR002048">
    <property type="entry name" value="EF_hand_dom"/>
</dbReference>
<dbReference type="EMBL" id="JAACJO010000010">
    <property type="protein sequence ID" value="KAF5353565.1"/>
    <property type="molecule type" value="Genomic_DNA"/>
</dbReference>
<dbReference type="CDD" id="cd00052">
    <property type="entry name" value="EH"/>
    <property type="match status" value="1"/>
</dbReference>
<evidence type="ECO:0000259" key="4">
    <source>
        <dbReference type="PROSITE" id="PS50222"/>
    </source>
</evidence>
<gene>
    <name evidence="5" type="ORF">D9756_008099</name>
</gene>
<dbReference type="Gene3D" id="1.10.238.10">
    <property type="entry name" value="EF-hand"/>
    <property type="match status" value="2"/>
</dbReference>
<evidence type="ECO:0000313" key="6">
    <source>
        <dbReference type="Proteomes" id="UP000559027"/>
    </source>
</evidence>
<dbReference type="InterPro" id="IPR000719">
    <property type="entry name" value="Prot_kinase_dom"/>
</dbReference>
<dbReference type="Pfam" id="PF12763">
    <property type="entry name" value="EH"/>
    <property type="match status" value="2"/>
</dbReference>
<protein>
    <submittedName>
        <fullName evidence="5">Uncharacterized protein</fullName>
    </submittedName>
</protein>
<comment type="caution">
    <text evidence="5">The sequence shown here is derived from an EMBL/GenBank/DDBJ whole genome shotgun (WGS) entry which is preliminary data.</text>
</comment>
<dbReference type="InterPro" id="IPR011992">
    <property type="entry name" value="EF-hand-dom_pair"/>
</dbReference>
<dbReference type="Proteomes" id="UP000559027">
    <property type="component" value="Unassembled WGS sequence"/>
</dbReference>
<dbReference type="InterPro" id="IPR011009">
    <property type="entry name" value="Kinase-like_dom_sf"/>
</dbReference>
<dbReference type="GO" id="GO:0005509">
    <property type="term" value="F:calcium ion binding"/>
    <property type="evidence" value="ECO:0007669"/>
    <property type="project" value="InterPro"/>
</dbReference>
<accession>A0A8H5D4W8</accession>
<evidence type="ECO:0000313" key="5">
    <source>
        <dbReference type="EMBL" id="KAF5353565.1"/>
    </source>
</evidence>
<feature type="domain" description="EH" evidence="3">
    <location>
        <begin position="79"/>
        <end position="158"/>
    </location>
</feature>
<dbReference type="InterPro" id="IPR008271">
    <property type="entry name" value="Ser/Thr_kinase_AS"/>
</dbReference>
<dbReference type="SUPFAM" id="SSF47473">
    <property type="entry name" value="EF-hand"/>
    <property type="match status" value="2"/>
</dbReference>
<dbReference type="SUPFAM" id="SSF56112">
    <property type="entry name" value="Protein kinase-like (PK-like)"/>
    <property type="match status" value="1"/>
</dbReference>
<dbReference type="SMART" id="SM00220">
    <property type="entry name" value="S_TKc"/>
    <property type="match status" value="1"/>
</dbReference>
<feature type="domain" description="EF-hand" evidence="4">
    <location>
        <begin position="245"/>
        <end position="280"/>
    </location>
</feature>
<evidence type="ECO:0000259" key="3">
    <source>
        <dbReference type="PROSITE" id="PS50031"/>
    </source>
</evidence>
<dbReference type="PROSITE" id="PS00108">
    <property type="entry name" value="PROTEIN_KINASE_ST"/>
    <property type="match status" value="1"/>
</dbReference>
<sequence length="728" mass="81413">MSKFLKSIFPSRVLPLSYTSFIDFDFSYSVQDASDGPGRELKHTGSQQFERQNPSPQPRSSFSDPYATSSTSFTATPAELSLVDQIFAREVEQNGWILRGGAAVRVFSGTKLRYRVLGDIWAIVDEEDNGWLSKTGTAKALRLIGHAQSGAEASPALLNELGPLAKIEGYTCASEFSPPGFPTLLPEDKSLLGLVPNIQSDENDDWKIGPNERAIADAFFKILDVCNVGFIRGDVAAPFMSQSKLPNAELARIWRLADINHDGRLTREGFAIAFHLIGKKLAGRSLPTRLPRSLILSSLRKGTHHPQSPSPQTNPPTQPLDIKQIFPTSHNLGLAPADSRLENTGTLLSKVLQTEESRIALRNLRGDQAQVMIEYLYSVLFLPDILEPWLRKYSLIALYRLCKATLLYPRCYVLKQTIEIVSHEGGGGFSDIYRGRLGDTDLCLKVVRLYQKSDTDTMLKIYAKEAIIWGHLHHPNIVPFYGIFYFNERQKQRYPSAVRTPFVYDVASGLEYLHSQELVHSDLKGMNILVDDFQRACITDFGLSFVRTNRTLAHTIASSTVHGFSNRWAAPELLEDDAQATQASDIWAFGCVCYEILTGLLPFNELSEVQLIRALLTGSLPGRTSMTLVTVQGSNRVWNAMEQLIWEQVGHCWIRQPEQRPNIQQILLKLQEGLGLFWKSSSDGEQGGTDRRKQEFWDVVQKGESDLADLQRVGRILRELSDLGAGGR</sequence>
<feature type="region of interest" description="Disordered" evidence="1">
    <location>
        <begin position="35"/>
        <end position="70"/>
    </location>
</feature>
<evidence type="ECO:0000256" key="1">
    <source>
        <dbReference type="SAM" id="MobiDB-lite"/>
    </source>
</evidence>